<name>A0A9P6RRD6_9FUNG</name>
<gene>
    <name evidence="1" type="ORF">BGZ99_002903</name>
</gene>
<dbReference type="OrthoDB" id="29023at2759"/>
<comment type="caution">
    <text evidence="1">The sequence shown here is derived from an EMBL/GenBank/DDBJ whole genome shotgun (WGS) entry which is preliminary data.</text>
</comment>
<reference evidence="1" key="1">
    <citation type="journal article" date="2020" name="Fungal Divers.">
        <title>Resolving the Mortierellaceae phylogeny through synthesis of multi-gene phylogenetics and phylogenomics.</title>
        <authorList>
            <person name="Vandepol N."/>
            <person name="Liber J."/>
            <person name="Desiro A."/>
            <person name="Na H."/>
            <person name="Kennedy M."/>
            <person name="Barry K."/>
            <person name="Grigoriev I.V."/>
            <person name="Miller A.N."/>
            <person name="O'Donnell K."/>
            <person name="Stajich J.E."/>
            <person name="Bonito G."/>
        </authorList>
    </citation>
    <scope>NUCLEOTIDE SEQUENCE</scope>
    <source>
        <strain evidence="1">REB-010B</strain>
    </source>
</reference>
<protein>
    <submittedName>
        <fullName evidence="1">Uncharacterized protein</fullName>
    </submittedName>
</protein>
<dbReference type="EMBL" id="JAAAIP010000194">
    <property type="protein sequence ID" value="KAG0323171.1"/>
    <property type="molecule type" value="Genomic_DNA"/>
</dbReference>
<dbReference type="Proteomes" id="UP000738325">
    <property type="component" value="Unassembled WGS sequence"/>
</dbReference>
<evidence type="ECO:0000313" key="2">
    <source>
        <dbReference type="Proteomes" id="UP000738325"/>
    </source>
</evidence>
<sequence length="87" mass="9980">MTLLDDIKLMDLLGSISPLSTATDSLRNYLKEELTVADLETTQELKRECVVNFLSVAFAFEKQTFLGPNINNQFVEIKDSEFKKYEK</sequence>
<proteinExistence type="predicted"/>
<keyword evidence="2" id="KW-1185">Reference proteome</keyword>
<evidence type="ECO:0000313" key="1">
    <source>
        <dbReference type="EMBL" id="KAG0323171.1"/>
    </source>
</evidence>
<organism evidence="1 2">
    <name type="scientific">Dissophora globulifera</name>
    <dbReference type="NCBI Taxonomy" id="979702"/>
    <lineage>
        <taxon>Eukaryota</taxon>
        <taxon>Fungi</taxon>
        <taxon>Fungi incertae sedis</taxon>
        <taxon>Mucoromycota</taxon>
        <taxon>Mortierellomycotina</taxon>
        <taxon>Mortierellomycetes</taxon>
        <taxon>Mortierellales</taxon>
        <taxon>Mortierellaceae</taxon>
        <taxon>Dissophora</taxon>
    </lineage>
</organism>
<dbReference type="AlphaFoldDB" id="A0A9P6RRD6"/>
<accession>A0A9P6RRD6</accession>